<dbReference type="PROSITE" id="PS50111">
    <property type="entry name" value="CHEMOTAXIS_TRANSDUC_2"/>
    <property type="match status" value="1"/>
</dbReference>
<dbReference type="PROSITE" id="PS51753">
    <property type="entry name" value="HBM"/>
    <property type="match status" value="1"/>
</dbReference>
<evidence type="ECO:0000259" key="9">
    <source>
        <dbReference type="PROSITE" id="PS50885"/>
    </source>
</evidence>
<keyword evidence="2" id="KW-1003">Cell membrane</keyword>
<keyword evidence="6" id="KW-1133">Transmembrane helix</keyword>
<keyword evidence="6" id="KW-0812">Transmembrane</keyword>
<feature type="domain" description="Methyl-accepting transducer" evidence="7">
    <location>
        <begin position="421"/>
        <end position="650"/>
    </location>
</feature>
<dbReference type="InterPro" id="IPR032255">
    <property type="entry name" value="HBM"/>
</dbReference>
<dbReference type="Gene3D" id="6.10.340.10">
    <property type="match status" value="1"/>
</dbReference>
<keyword evidence="2" id="KW-0997">Cell inner membrane</keyword>
<evidence type="ECO:0000259" key="8">
    <source>
        <dbReference type="PROSITE" id="PS50192"/>
    </source>
</evidence>
<dbReference type="SMART" id="SM01358">
    <property type="entry name" value="HBM"/>
    <property type="match status" value="1"/>
</dbReference>
<dbReference type="InterPro" id="IPR003660">
    <property type="entry name" value="HAMP_dom"/>
</dbReference>
<comment type="subcellular location">
    <subcellularLocation>
        <location evidence="1">Cell inner membrane</location>
        <topology evidence="1">Multi-pass membrane protein</topology>
    </subcellularLocation>
</comment>
<protein>
    <submittedName>
        <fullName evidence="11">HAMP domain-containing protein</fullName>
    </submittedName>
</protein>
<keyword evidence="3 5" id="KW-0807">Transducer</keyword>
<feature type="transmembrane region" description="Helical" evidence="6">
    <location>
        <begin position="25"/>
        <end position="45"/>
    </location>
</feature>
<reference evidence="11 12" key="1">
    <citation type="submission" date="2020-05" db="EMBL/GenBank/DDBJ databases">
        <title>Azospirillum oleiclasticum sp. nov, a nitrogen-fixing and heavy crude oil-emulsifying bacterium isolated from the crude oil of Yumen Oilfield.</title>
        <authorList>
            <person name="Wu D."/>
            <person name="Cai M."/>
            <person name="Zhang X."/>
        </authorList>
    </citation>
    <scope>NUCLEOTIDE SEQUENCE [LARGE SCALE GENOMIC DNA]</scope>
    <source>
        <strain evidence="11 12">ROY-1-1-2</strain>
    </source>
</reference>
<feature type="domain" description="HBM" evidence="10">
    <location>
        <begin position="54"/>
        <end position="293"/>
    </location>
</feature>
<organism evidence="11 12">
    <name type="scientific">Azospirillum oleiclasticum</name>
    <dbReference type="NCBI Taxonomy" id="2735135"/>
    <lineage>
        <taxon>Bacteria</taxon>
        <taxon>Pseudomonadati</taxon>
        <taxon>Pseudomonadota</taxon>
        <taxon>Alphaproteobacteria</taxon>
        <taxon>Rhodospirillales</taxon>
        <taxon>Azospirillaceae</taxon>
        <taxon>Azospirillum</taxon>
    </lineage>
</organism>
<dbReference type="SMART" id="SM00304">
    <property type="entry name" value="HAMP"/>
    <property type="match status" value="1"/>
</dbReference>
<dbReference type="PROSITE" id="PS50885">
    <property type="entry name" value="HAMP"/>
    <property type="match status" value="1"/>
</dbReference>
<sequence length="677" mass="72292">MRVLSFLVAATSRIRITYRVFGGLLLVIAMTGVLAFLFSGVLATVRQGAETLAGANRAALQMVDLVVELQQSYARVMEFTITQTDETTKAAQDAVALIGAAPERVRAIATAPEHQPRVKEIEEAAGIYQAAFGRISEATIRRVDGASKATAIGADLTTTVQAIIDQGVNAQNRGVLQNGLRVQQYLQLVRVGTARFMASRDPNTVASVKTALEKARSDLAPLREAAAELPRVQRFVGRVETSLNDLTTTFNEILKEDRNLVAAEETSRDASERLIQAAGQLRADFIATQNAAESDVFTVIADMSSRSTILAIGIVLISGVLAWVIGFTISHPLQVIASVMSSLSAGNYEVEVPYRENRDEIGGMARAVQIFKENAVKVRELSAEGERLKEAAARERTELLARTVNRFQQTVASKLTQVSESTTQMTSVTGSVAGKMVEAERGSQEITQATSETIANVESIAAATEELSATISDIAHRITESARIARSTADAAENTSHTVGDLASQADKIGDIVRMISEIAQRTNLLALNATIEAARAGEAGKGFAVVAGEVKHLANQTAKATEEITRQISGIQQATSRAVEGIRTISNVANDARELATSIASAIEEQSATTQEISRGASSAAMNVRAVAQSIEVVATCITDASQSVQSLEQESHHSVEEFRNLQNQVEEFVGTVLAA</sequence>
<keyword evidence="6" id="KW-0472">Membrane</keyword>
<feature type="domain" description="HAMP" evidence="9">
    <location>
        <begin position="327"/>
        <end position="380"/>
    </location>
</feature>
<accession>A0ABX2TL99</accession>
<evidence type="ECO:0000256" key="4">
    <source>
        <dbReference type="ARBA" id="ARBA00029447"/>
    </source>
</evidence>
<evidence type="ECO:0000313" key="12">
    <source>
        <dbReference type="Proteomes" id="UP000584642"/>
    </source>
</evidence>
<dbReference type="SMART" id="SM00283">
    <property type="entry name" value="MA"/>
    <property type="match status" value="1"/>
</dbReference>
<gene>
    <name evidence="11" type="ORF">HND93_30780</name>
</gene>
<dbReference type="SUPFAM" id="SSF58104">
    <property type="entry name" value="Methyl-accepting chemotaxis protein (MCP) signaling domain"/>
    <property type="match status" value="1"/>
</dbReference>
<comment type="caution">
    <text evidence="11">The sequence shown here is derived from an EMBL/GenBank/DDBJ whole genome shotgun (WGS) entry which is preliminary data.</text>
</comment>
<dbReference type="Proteomes" id="UP000584642">
    <property type="component" value="Unassembled WGS sequence"/>
</dbReference>
<dbReference type="Pfam" id="PF00015">
    <property type="entry name" value="MCPsignal"/>
    <property type="match status" value="1"/>
</dbReference>
<evidence type="ECO:0000256" key="1">
    <source>
        <dbReference type="ARBA" id="ARBA00004429"/>
    </source>
</evidence>
<dbReference type="RefSeq" id="WP_180285886.1">
    <property type="nucleotide sequence ID" value="NZ_JABFDB010000035.1"/>
</dbReference>
<dbReference type="InterPro" id="IPR004089">
    <property type="entry name" value="MCPsignal_dom"/>
</dbReference>
<proteinExistence type="inferred from homology"/>
<evidence type="ECO:0000256" key="5">
    <source>
        <dbReference type="PROSITE-ProRule" id="PRU00284"/>
    </source>
</evidence>
<evidence type="ECO:0000256" key="6">
    <source>
        <dbReference type="SAM" id="Phobius"/>
    </source>
</evidence>
<dbReference type="PANTHER" id="PTHR32089">
    <property type="entry name" value="METHYL-ACCEPTING CHEMOTAXIS PROTEIN MCPB"/>
    <property type="match status" value="1"/>
</dbReference>
<evidence type="ECO:0000256" key="3">
    <source>
        <dbReference type="ARBA" id="ARBA00023224"/>
    </source>
</evidence>
<evidence type="ECO:0000259" key="7">
    <source>
        <dbReference type="PROSITE" id="PS50111"/>
    </source>
</evidence>
<dbReference type="EMBL" id="JABFDB010000035">
    <property type="protein sequence ID" value="NYZ24111.1"/>
    <property type="molecule type" value="Genomic_DNA"/>
</dbReference>
<feature type="transmembrane region" description="Helical" evidence="6">
    <location>
        <begin position="309"/>
        <end position="329"/>
    </location>
</feature>
<evidence type="ECO:0000259" key="10">
    <source>
        <dbReference type="PROSITE" id="PS51753"/>
    </source>
</evidence>
<dbReference type="InterPro" id="IPR000727">
    <property type="entry name" value="T_SNARE_dom"/>
</dbReference>
<keyword evidence="12" id="KW-1185">Reference proteome</keyword>
<dbReference type="Gene3D" id="1.10.287.950">
    <property type="entry name" value="Methyl-accepting chemotaxis protein"/>
    <property type="match status" value="1"/>
</dbReference>
<dbReference type="PANTHER" id="PTHR32089:SF112">
    <property type="entry name" value="LYSOZYME-LIKE PROTEIN-RELATED"/>
    <property type="match status" value="1"/>
</dbReference>
<feature type="domain" description="T-SNARE coiled-coil homology" evidence="8">
    <location>
        <begin position="573"/>
        <end position="635"/>
    </location>
</feature>
<evidence type="ECO:0000313" key="11">
    <source>
        <dbReference type="EMBL" id="NYZ24111.1"/>
    </source>
</evidence>
<comment type="similarity">
    <text evidence="4">Belongs to the methyl-accepting chemotaxis (MCP) protein family.</text>
</comment>
<dbReference type="PROSITE" id="PS50192">
    <property type="entry name" value="T_SNARE"/>
    <property type="match status" value="1"/>
</dbReference>
<name>A0ABX2TL99_9PROT</name>
<evidence type="ECO:0000256" key="2">
    <source>
        <dbReference type="ARBA" id="ARBA00022519"/>
    </source>
</evidence>
<dbReference type="Pfam" id="PF00672">
    <property type="entry name" value="HAMP"/>
    <property type="match status" value="1"/>
</dbReference>